<protein>
    <submittedName>
        <fullName evidence="1">Uncharacterized protein</fullName>
    </submittedName>
</protein>
<dbReference type="Proteomes" id="UP000076722">
    <property type="component" value="Unassembled WGS sequence"/>
</dbReference>
<evidence type="ECO:0000313" key="1">
    <source>
        <dbReference type="EMBL" id="KZS87952.1"/>
    </source>
</evidence>
<organism evidence="1 2">
    <name type="scientific">Sistotremastrum niveocremeum HHB9708</name>
    <dbReference type="NCBI Taxonomy" id="1314777"/>
    <lineage>
        <taxon>Eukaryota</taxon>
        <taxon>Fungi</taxon>
        <taxon>Dikarya</taxon>
        <taxon>Basidiomycota</taxon>
        <taxon>Agaricomycotina</taxon>
        <taxon>Agaricomycetes</taxon>
        <taxon>Sistotremastrales</taxon>
        <taxon>Sistotremastraceae</taxon>
        <taxon>Sertulicium</taxon>
        <taxon>Sertulicium niveocremeum</taxon>
    </lineage>
</organism>
<dbReference type="AlphaFoldDB" id="A0A164NR13"/>
<evidence type="ECO:0000313" key="2">
    <source>
        <dbReference type="Proteomes" id="UP000076722"/>
    </source>
</evidence>
<sequence>MASALSYYTHNDINTETGHPFYTPFVDVEDDMNVYHQQNMNNILPTDRGTEQVIEKPARRFFEIDGVSSE</sequence>
<reference evidence="1 2" key="1">
    <citation type="journal article" date="2016" name="Mol. Biol. Evol.">
        <title>Comparative Genomics of Early-Diverging Mushroom-Forming Fungi Provides Insights into the Origins of Lignocellulose Decay Capabilities.</title>
        <authorList>
            <person name="Nagy L.G."/>
            <person name="Riley R."/>
            <person name="Tritt A."/>
            <person name="Adam C."/>
            <person name="Daum C."/>
            <person name="Floudas D."/>
            <person name="Sun H."/>
            <person name="Yadav J.S."/>
            <person name="Pangilinan J."/>
            <person name="Larsson K.H."/>
            <person name="Matsuura K."/>
            <person name="Barry K."/>
            <person name="Labutti K."/>
            <person name="Kuo R."/>
            <person name="Ohm R.A."/>
            <person name="Bhattacharya S.S."/>
            <person name="Shirouzu T."/>
            <person name="Yoshinaga Y."/>
            <person name="Martin F.M."/>
            <person name="Grigoriev I.V."/>
            <person name="Hibbett D.S."/>
        </authorList>
    </citation>
    <scope>NUCLEOTIDE SEQUENCE [LARGE SCALE GENOMIC DNA]</scope>
    <source>
        <strain evidence="1 2">HHB9708</strain>
    </source>
</reference>
<gene>
    <name evidence="1" type="ORF">SISNIDRAFT_460414</name>
</gene>
<accession>A0A164NR13</accession>
<proteinExistence type="predicted"/>
<name>A0A164NR13_9AGAM</name>
<keyword evidence="2" id="KW-1185">Reference proteome</keyword>
<dbReference type="EMBL" id="KV419442">
    <property type="protein sequence ID" value="KZS87952.1"/>
    <property type="molecule type" value="Genomic_DNA"/>
</dbReference>